<evidence type="ECO:0000256" key="1">
    <source>
        <dbReference type="SAM" id="SignalP"/>
    </source>
</evidence>
<dbReference type="AlphaFoldDB" id="A0A2T8KQ71"/>
<name>A0A2T8KQ71_9POAL</name>
<gene>
    <name evidence="2" type="ORF">PAHAL_2G226800</name>
</gene>
<sequence length="63" mass="7285">MRMRMRLLGTVGLVSSWEILSWRLESTNMLSRGDAELCDCLEEPAELIFLSVFFMGFHMMPAK</sequence>
<organism evidence="2">
    <name type="scientific">Panicum hallii</name>
    <dbReference type="NCBI Taxonomy" id="206008"/>
    <lineage>
        <taxon>Eukaryota</taxon>
        <taxon>Viridiplantae</taxon>
        <taxon>Streptophyta</taxon>
        <taxon>Embryophyta</taxon>
        <taxon>Tracheophyta</taxon>
        <taxon>Spermatophyta</taxon>
        <taxon>Magnoliopsida</taxon>
        <taxon>Liliopsida</taxon>
        <taxon>Poales</taxon>
        <taxon>Poaceae</taxon>
        <taxon>PACMAD clade</taxon>
        <taxon>Panicoideae</taxon>
        <taxon>Panicodae</taxon>
        <taxon>Paniceae</taxon>
        <taxon>Panicinae</taxon>
        <taxon>Panicum</taxon>
        <taxon>Panicum sect. Panicum</taxon>
    </lineage>
</organism>
<proteinExistence type="predicted"/>
<keyword evidence="1" id="KW-0732">Signal</keyword>
<feature type="chain" id="PRO_5015773514" evidence="1">
    <location>
        <begin position="17"/>
        <end position="63"/>
    </location>
</feature>
<accession>A0A2T8KQ71</accession>
<dbReference type="EMBL" id="CM008047">
    <property type="protein sequence ID" value="PVH64272.1"/>
    <property type="molecule type" value="Genomic_DNA"/>
</dbReference>
<evidence type="ECO:0000313" key="2">
    <source>
        <dbReference type="EMBL" id="PVH64272.1"/>
    </source>
</evidence>
<protein>
    <submittedName>
        <fullName evidence="2">Uncharacterized protein</fullName>
    </submittedName>
</protein>
<dbReference type="Gramene" id="PVH64272">
    <property type="protein sequence ID" value="PVH64272"/>
    <property type="gene ID" value="PAHAL_2G226800"/>
</dbReference>
<dbReference type="Proteomes" id="UP000243499">
    <property type="component" value="Chromosome 2"/>
</dbReference>
<reference evidence="2" key="1">
    <citation type="submission" date="2018-04" db="EMBL/GenBank/DDBJ databases">
        <title>WGS assembly of Panicum hallii.</title>
        <authorList>
            <person name="Lovell J."/>
            <person name="Jenkins J."/>
            <person name="Lowry D."/>
            <person name="Mamidi S."/>
            <person name="Sreedasyam A."/>
            <person name="Weng X."/>
            <person name="Barry K."/>
            <person name="Bonette J."/>
            <person name="Campitelli B."/>
            <person name="Daum C."/>
            <person name="Gordon S."/>
            <person name="Gould B."/>
            <person name="Lipzen A."/>
            <person name="Macqueen A."/>
            <person name="Palacio-Mejia J."/>
            <person name="Plott C."/>
            <person name="Shakirov E."/>
            <person name="Shu S."/>
            <person name="Yoshinaga Y."/>
            <person name="Zane M."/>
            <person name="Rokhsar D."/>
            <person name="Grimwood J."/>
            <person name="Schmutz J."/>
            <person name="Juenger T."/>
        </authorList>
    </citation>
    <scope>NUCLEOTIDE SEQUENCE [LARGE SCALE GENOMIC DNA]</scope>
    <source>
        <strain evidence="2">FIL2</strain>
    </source>
</reference>
<feature type="signal peptide" evidence="1">
    <location>
        <begin position="1"/>
        <end position="16"/>
    </location>
</feature>